<dbReference type="RefSeq" id="WP_275569289.1">
    <property type="nucleotide sequence ID" value="NZ_JARGYC010000078.1"/>
</dbReference>
<accession>A0AAE3NY99</accession>
<evidence type="ECO:0000313" key="2">
    <source>
        <dbReference type="Proteomes" id="UP001220964"/>
    </source>
</evidence>
<comment type="caution">
    <text evidence="1">The sequence shown here is derived from an EMBL/GenBank/DDBJ whole genome shotgun (WGS) entry which is preliminary data.</text>
</comment>
<reference evidence="1" key="1">
    <citation type="submission" date="2023-03" db="EMBL/GenBank/DDBJ databases">
        <title>Multiphase analysis and comparison of six strains from genera Psychromarinibacter, Lutimaribacter, and Maritimibacter, including a novel species: Psychromarinibacter sediminicola sp. nov.</title>
        <authorList>
            <person name="Wang Y.-H."/>
            <person name="Ye M.-Q."/>
            <person name="Du Z.-J."/>
        </authorList>
    </citation>
    <scope>NUCLEOTIDE SEQUENCE</scope>
    <source>
        <strain evidence="1">C21-152</strain>
    </source>
</reference>
<name>A0AAE3NY99_9RHOB</name>
<dbReference type="AlphaFoldDB" id="A0AAE3NY99"/>
<proteinExistence type="predicted"/>
<dbReference type="Proteomes" id="UP001220964">
    <property type="component" value="Unassembled WGS sequence"/>
</dbReference>
<organism evidence="1 2">
    <name type="scientific">Psychromarinibacter sediminicola</name>
    <dbReference type="NCBI Taxonomy" id="3033385"/>
    <lineage>
        <taxon>Bacteria</taxon>
        <taxon>Pseudomonadati</taxon>
        <taxon>Pseudomonadota</taxon>
        <taxon>Alphaproteobacteria</taxon>
        <taxon>Rhodobacterales</taxon>
        <taxon>Paracoccaceae</taxon>
        <taxon>Psychromarinibacter</taxon>
    </lineage>
</organism>
<evidence type="ECO:0000313" key="1">
    <source>
        <dbReference type="EMBL" id="MDF0603165.1"/>
    </source>
</evidence>
<keyword evidence="2" id="KW-1185">Reference proteome</keyword>
<evidence type="ECO:0008006" key="3">
    <source>
        <dbReference type="Google" id="ProtNLM"/>
    </source>
</evidence>
<gene>
    <name evidence="1" type="ORF">P1J78_20680</name>
</gene>
<sequence>MENISILAIDLAKGSFQVCGVDASGTIMFTRAVSRPKLHWLLADQKACIVSMEACATAHYWGRVAQSHGHEVRGGVSEVVEI</sequence>
<dbReference type="EMBL" id="JARGYC010000078">
    <property type="protein sequence ID" value="MDF0603165.1"/>
    <property type="molecule type" value="Genomic_DNA"/>
</dbReference>
<protein>
    <recommendedName>
        <fullName evidence="3">Transposase</fullName>
    </recommendedName>
</protein>